<evidence type="ECO:0000313" key="2">
    <source>
        <dbReference type="EMBL" id="PXW71649.1"/>
    </source>
</evidence>
<dbReference type="InterPro" id="IPR010985">
    <property type="entry name" value="Ribbon_hlx_hlx"/>
</dbReference>
<dbReference type="AlphaFoldDB" id="A0A2V3UTE0"/>
<dbReference type="Pfam" id="PF22513">
    <property type="entry name" value="FitA-like_RHH"/>
    <property type="match status" value="1"/>
</dbReference>
<dbReference type="EMBL" id="QJJM01000012">
    <property type="protein sequence ID" value="PXW71649.1"/>
    <property type="molecule type" value="Genomic_DNA"/>
</dbReference>
<name>A0A2V3UTE0_9SPHN</name>
<dbReference type="Proteomes" id="UP000248014">
    <property type="component" value="Unassembled WGS sequence"/>
</dbReference>
<organism evidence="2 3">
    <name type="scientific">Blastomonas natatoria</name>
    <dbReference type="NCBI Taxonomy" id="34015"/>
    <lineage>
        <taxon>Bacteria</taxon>
        <taxon>Pseudomonadati</taxon>
        <taxon>Pseudomonadota</taxon>
        <taxon>Alphaproteobacteria</taxon>
        <taxon>Sphingomonadales</taxon>
        <taxon>Sphingomonadaceae</taxon>
        <taxon>Blastomonas</taxon>
    </lineage>
</organism>
<dbReference type="InterPro" id="IPR053853">
    <property type="entry name" value="FitA-like_RHH"/>
</dbReference>
<accession>A0A2V3UTE0</accession>
<proteinExistence type="predicted"/>
<gene>
    <name evidence="2" type="ORF">C7451_11293</name>
</gene>
<keyword evidence="3" id="KW-1185">Reference proteome</keyword>
<dbReference type="SUPFAM" id="SSF47598">
    <property type="entry name" value="Ribbon-helix-helix"/>
    <property type="match status" value="1"/>
</dbReference>
<feature type="domain" description="Antitoxin FitA-like ribbon-helix-helix" evidence="1">
    <location>
        <begin position="3"/>
        <end position="38"/>
    </location>
</feature>
<comment type="caution">
    <text evidence="2">The sequence shown here is derived from an EMBL/GenBank/DDBJ whole genome shotgun (WGS) entry which is preliminary data.</text>
</comment>
<reference evidence="2 3" key="1">
    <citation type="submission" date="2018-05" db="EMBL/GenBank/DDBJ databases">
        <title>Genomic Encyclopedia of Type Strains, Phase IV (KMG-IV): sequencing the most valuable type-strain genomes for metagenomic binning, comparative biology and taxonomic classification.</title>
        <authorList>
            <person name="Goeker M."/>
        </authorList>
    </citation>
    <scope>NUCLEOTIDE SEQUENCE [LARGE SCALE GENOMIC DNA]</scope>
    <source>
        <strain evidence="2 3">DSM 3183</strain>
    </source>
</reference>
<evidence type="ECO:0000259" key="1">
    <source>
        <dbReference type="Pfam" id="PF22513"/>
    </source>
</evidence>
<dbReference type="GO" id="GO:0006355">
    <property type="term" value="P:regulation of DNA-templated transcription"/>
    <property type="evidence" value="ECO:0007669"/>
    <property type="project" value="InterPro"/>
</dbReference>
<sequence length="92" mass="10300">MGQVLIRKISDETLKSYRALARERGTSLEAELRDIIEAHRPLIKKPAAQLRQMSEKALALRPPGAPLGSDSTLIVREDRDTQHGKWVDDAGR</sequence>
<protein>
    <recommendedName>
        <fullName evidence="1">Antitoxin FitA-like ribbon-helix-helix domain-containing protein</fullName>
    </recommendedName>
</protein>
<evidence type="ECO:0000313" key="3">
    <source>
        <dbReference type="Proteomes" id="UP000248014"/>
    </source>
</evidence>